<sequence length="527" mass="56718">MTSDADGNYTNAYTYGLDRISIDKLSPDSDSKTDPLFYLYDGRGSVSDATNSLGQVKDKYRYDPYGQVNHGGFWGSNATHYENFYGYNGEDYNRLSGLEYLRARYYEPESGRFLTRDSYLGDVMQPLTLNRYAYALNNPMMYTDPSGHWPGWLDKAASAVSSFASNVVDTVSSYASKAVSYVEDAVSTGWTNVKNAYNYVADTVSGWYNSGKQTVKSYASKVEEKISSAKRDISNTANKVVQLAKPVISTINYPNEVVRKAIETVKKGCEGAKYVASQAYKYKEQILDGVQLGLDLAGFVPGVGDLLDGANGVISLARGNKSDAALSFAAMIPFAGSGATLAKLAKKGENAIEIIKTADNALDVAKDGEKALDLAKVIEKNADEISEVGTQAKSQRWLDAEEKLAKAAQGSGGSGGVDFIATSNGTAVHASQTDMINSITNAGATRIGPTSQTSEIGEIFQMNTKHGPMEIRVMPGQPGTTSAFKGPRTINTIPGTGTYVYPNGERIIGAVSKSDRKLIGHIHGQRP</sequence>
<proteinExistence type="predicted"/>
<comment type="caution">
    <text evidence="1">The sequence shown here is derived from an EMBL/GenBank/DDBJ whole genome shotgun (WGS) entry which is preliminary data.</text>
</comment>
<dbReference type="RefSeq" id="WP_183279927.1">
    <property type="nucleotide sequence ID" value="NZ_BLZR01000002.1"/>
</dbReference>
<dbReference type="EMBL" id="BLZR01000002">
    <property type="protein sequence ID" value="GFP78427.1"/>
    <property type="molecule type" value="Genomic_DNA"/>
</dbReference>
<dbReference type="Proteomes" id="UP000580568">
    <property type="component" value="Unassembled WGS sequence"/>
</dbReference>
<organism evidence="1 2">
    <name type="scientific">Clostridium fungisolvens</name>
    <dbReference type="NCBI Taxonomy" id="1604897"/>
    <lineage>
        <taxon>Bacteria</taxon>
        <taxon>Bacillati</taxon>
        <taxon>Bacillota</taxon>
        <taxon>Clostridia</taxon>
        <taxon>Eubacteriales</taxon>
        <taxon>Clostridiaceae</taxon>
        <taxon>Clostridium</taxon>
    </lineage>
</organism>
<protein>
    <recommendedName>
        <fullName evidence="3">RHS repeat-associated core domain-containing protein</fullName>
    </recommendedName>
</protein>
<reference evidence="1 2" key="1">
    <citation type="submission" date="2020-07" db="EMBL/GenBank/DDBJ databases">
        <title>A new beta-1,3-glucan-decomposing anaerobic bacterium isolated from anoxic soil subjected to biological soil disinfestation.</title>
        <authorList>
            <person name="Ueki A."/>
            <person name="Tonouchi A."/>
        </authorList>
    </citation>
    <scope>NUCLEOTIDE SEQUENCE [LARGE SCALE GENOMIC DNA]</scope>
    <source>
        <strain evidence="1 2">TW1</strain>
    </source>
</reference>
<dbReference type="InterPro" id="IPR050708">
    <property type="entry name" value="T6SS_VgrG/RHS"/>
</dbReference>
<evidence type="ECO:0008006" key="3">
    <source>
        <dbReference type="Google" id="ProtNLM"/>
    </source>
</evidence>
<keyword evidence="2" id="KW-1185">Reference proteome</keyword>
<dbReference type="NCBIfam" id="TIGR03696">
    <property type="entry name" value="Rhs_assc_core"/>
    <property type="match status" value="1"/>
</dbReference>
<evidence type="ECO:0000313" key="1">
    <source>
        <dbReference type="EMBL" id="GFP78427.1"/>
    </source>
</evidence>
<dbReference type="PANTHER" id="PTHR32305:SF15">
    <property type="entry name" value="PROTEIN RHSA-RELATED"/>
    <property type="match status" value="1"/>
</dbReference>
<dbReference type="Gene3D" id="2.180.10.10">
    <property type="entry name" value="RHS repeat-associated core"/>
    <property type="match status" value="1"/>
</dbReference>
<dbReference type="CDD" id="cd20745">
    <property type="entry name" value="FIX_RhsA_AHH_HNH-like"/>
    <property type="match status" value="1"/>
</dbReference>
<dbReference type="PANTHER" id="PTHR32305">
    <property type="match status" value="1"/>
</dbReference>
<accession>A0A6V8SMN0</accession>
<dbReference type="AlphaFoldDB" id="A0A6V8SMN0"/>
<evidence type="ECO:0000313" key="2">
    <source>
        <dbReference type="Proteomes" id="UP000580568"/>
    </source>
</evidence>
<name>A0A6V8SMN0_9CLOT</name>
<dbReference type="InterPro" id="IPR022385">
    <property type="entry name" value="Rhs_assc_core"/>
</dbReference>
<dbReference type="Gene3D" id="1.20.120.20">
    <property type="entry name" value="Apolipoprotein"/>
    <property type="match status" value="1"/>
</dbReference>
<gene>
    <name evidence="1" type="ORF">bsdtw1_04651</name>
</gene>